<accession>A0A9P1DG53</accession>
<dbReference type="EMBL" id="CAMXCT030000125">
    <property type="protein sequence ID" value="CAL4761554.1"/>
    <property type="molecule type" value="Genomic_DNA"/>
</dbReference>
<dbReference type="EMBL" id="CAMXCT010004454">
    <property type="protein sequence ID" value="CAI4009157.1"/>
    <property type="molecule type" value="Genomic_DNA"/>
</dbReference>
<evidence type="ECO:0000313" key="3">
    <source>
        <dbReference type="EMBL" id="CAL4761554.1"/>
    </source>
</evidence>
<proteinExistence type="predicted"/>
<reference evidence="3 4" key="2">
    <citation type="submission" date="2024-05" db="EMBL/GenBank/DDBJ databases">
        <authorList>
            <person name="Chen Y."/>
            <person name="Shah S."/>
            <person name="Dougan E. K."/>
            <person name="Thang M."/>
            <person name="Chan C."/>
        </authorList>
    </citation>
    <scope>NUCLEOTIDE SEQUENCE [LARGE SCALE GENOMIC DNA]</scope>
</reference>
<dbReference type="Proteomes" id="UP001152797">
    <property type="component" value="Unassembled WGS sequence"/>
</dbReference>
<evidence type="ECO:0000313" key="2">
    <source>
        <dbReference type="EMBL" id="CAI4009157.1"/>
    </source>
</evidence>
<evidence type="ECO:0000313" key="4">
    <source>
        <dbReference type="Proteomes" id="UP001152797"/>
    </source>
</evidence>
<keyword evidence="4" id="KW-1185">Reference proteome</keyword>
<comment type="caution">
    <text evidence="2">The sequence shown here is derived from an EMBL/GenBank/DDBJ whole genome shotgun (WGS) entry which is preliminary data.</text>
</comment>
<gene>
    <name evidence="1" type="ORF">C1SCF055_LOCUS2662</name>
    <name evidence="2" type="ORF">C1SCF055_LOCUS34530</name>
</gene>
<dbReference type="EMBL" id="CAMXCT020000125">
    <property type="protein sequence ID" value="CAL1127617.1"/>
    <property type="molecule type" value="Genomic_DNA"/>
</dbReference>
<dbReference type="EMBL" id="CAMXCT020004454">
    <property type="protein sequence ID" value="CAL1162532.1"/>
    <property type="molecule type" value="Genomic_DNA"/>
</dbReference>
<name>A0A9P1DG53_9DINO</name>
<dbReference type="AlphaFoldDB" id="A0A9P1DG53"/>
<organism evidence="2">
    <name type="scientific">Cladocopium goreaui</name>
    <dbReference type="NCBI Taxonomy" id="2562237"/>
    <lineage>
        <taxon>Eukaryota</taxon>
        <taxon>Sar</taxon>
        <taxon>Alveolata</taxon>
        <taxon>Dinophyceae</taxon>
        <taxon>Suessiales</taxon>
        <taxon>Symbiodiniaceae</taxon>
        <taxon>Cladocopium</taxon>
    </lineage>
</organism>
<reference evidence="2" key="1">
    <citation type="submission" date="2022-10" db="EMBL/GenBank/DDBJ databases">
        <authorList>
            <person name="Chen Y."/>
            <person name="Dougan E. K."/>
            <person name="Chan C."/>
            <person name="Rhodes N."/>
            <person name="Thang M."/>
        </authorList>
    </citation>
    <scope>NUCLEOTIDE SEQUENCE</scope>
</reference>
<sequence length="112" mass="12627">MMNYERSRTTYHNACVLDLILIGPPPRSTLAHGRRTELPATCPICGVFQIQAWDLNRPTIDTAEDAKDCGAQTVLTTRRISEFGRQDLENGAIVQNDMERHGMTRIPCFPCH</sequence>
<protein>
    <submittedName>
        <fullName evidence="3">Leucine rich repeats and calponin homology domain containing 1</fullName>
    </submittedName>
</protein>
<dbReference type="EMBL" id="CAMXCT030004454">
    <property type="protein sequence ID" value="CAL4796469.1"/>
    <property type="molecule type" value="Genomic_DNA"/>
</dbReference>
<dbReference type="EMBL" id="CAMXCT010000125">
    <property type="protein sequence ID" value="CAI3974242.1"/>
    <property type="molecule type" value="Genomic_DNA"/>
</dbReference>
<evidence type="ECO:0000313" key="1">
    <source>
        <dbReference type="EMBL" id="CAI3974242.1"/>
    </source>
</evidence>